<keyword evidence="1" id="KW-0812">Transmembrane</keyword>
<evidence type="ECO:0000256" key="1">
    <source>
        <dbReference type="SAM" id="Phobius"/>
    </source>
</evidence>
<accession>L2F677</accession>
<name>L2F677_9GAMM</name>
<evidence type="ECO:0000313" key="4">
    <source>
        <dbReference type="Proteomes" id="UP000023795"/>
    </source>
</evidence>
<dbReference type="Proteomes" id="UP000023795">
    <property type="component" value="Unassembled WGS sequence"/>
</dbReference>
<keyword evidence="4" id="KW-1185">Reference proteome</keyword>
<proteinExistence type="predicted"/>
<keyword evidence="2" id="KW-0732">Signal</keyword>
<organism evidence="3 4">
    <name type="scientific">Moraxella macacae 0408225</name>
    <dbReference type="NCBI Taxonomy" id="1230338"/>
    <lineage>
        <taxon>Bacteria</taxon>
        <taxon>Pseudomonadati</taxon>
        <taxon>Pseudomonadota</taxon>
        <taxon>Gammaproteobacteria</taxon>
        <taxon>Moraxellales</taxon>
        <taxon>Moraxellaceae</taxon>
        <taxon>Moraxella</taxon>
    </lineage>
</organism>
<dbReference type="EMBL" id="ANIN01000002">
    <property type="protein sequence ID" value="ELA08291.1"/>
    <property type="molecule type" value="Genomic_DNA"/>
</dbReference>
<dbReference type="AlphaFoldDB" id="L2F677"/>
<feature type="signal peptide" evidence="2">
    <location>
        <begin position="1"/>
        <end position="27"/>
    </location>
</feature>
<protein>
    <submittedName>
        <fullName evidence="3">Uncharacterized protein</fullName>
    </submittedName>
</protein>
<gene>
    <name evidence="3" type="ORF">MOMA_07006</name>
</gene>
<evidence type="ECO:0000313" key="3">
    <source>
        <dbReference type="EMBL" id="ELA08291.1"/>
    </source>
</evidence>
<evidence type="ECO:0000256" key="2">
    <source>
        <dbReference type="SAM" id="SignalP"/>
    </source>
</evidence>
<dbReference type="STRING" id="1230338.MOMA_07006"/>
<feature type="transmembrane region" description="Helical" evidence="1">
    <location>
        <begin position="37"/>
        <end position="64"/>
    </location>
</feature>
<comment type="caution">
    <text evidence="3">The sequence shown here is derived from an EMBL/GenBank/DDBJ whole genome shotgun (WGS) entry which is preliminary data.</text>
</comment>
<keyword evidence="1" id="KW-1133">Transmembrane helix</keyword>
<feature type="chain" id="PRO_5003957861" evidence="2">
    <location>
        <begin position="28"/>
        <end position="74"/>
    </location>
</feature>
<keyword evidence="1" id="KW-0472">Membrane</keyword>
<dbReference type="RefSeq" id="WP_009501844.1">
    <property type="nucleotide sequence ID" value="NZ_ANIN01000002.1"/>
</dbReference>
<reference evidence="3 4" key="1">
    <citation type="journal article" date="2013" name="Genome Announc.">
        <title>Genome Sequence of Moraxella macacae 0408225, a Novel Bacterial Species Isolated from a Cynomolgus Macaque with Epistaxis.</title>
        <authorList>
            <person name="Ladner J.T."/>
            <person name="Whitehouse C.A."/>
            <person name="Koroleva G.I."/>
            <person name="Palacios G.F."/>
        </authorList>
    </citation>
    <scope>NUCLEOTIDE SEQUENCE [LARGE SCALE GENOMIC DNA]</scope>
    <source>
        <strain evidence="3 4">0408225</strain>
    </source>
</reference>
<dbReference type="PATRIC" id="fig|1230338.3.peg.1491"/>
<sequence length="74" mass="7682">MTKHTTKKVGNALALVAVTTAPVVAFAADEPDVTKVVAYIGYAVAAITAIGVAKMIPSAAMWLYSSLTSMIRRG</sequence>